<evidence type="ECO:0000313" key="3">
    <source>
        <dbReference type="EMBL" id="KAB7461457.1"/>
    </source>
</evidence>
<evidence type="ECO:0000313" key="4">
    <source>
        <dbReference type="Proteomes" id="UP000429211"/>
    </source>
</evidence>
<dbReference type="AlphaFoldDB" id="A0A7J5THS7"/>
<dbReference type="PANTHER" id="PTHR43649:SF33">
    <property type="entry name" value="POLYGALACTURONAN_RHAMNOGALACTURONAN-BINDING PROTEIN YTCQ"/>
    <property type="match status" value="1"/>
</dbReference>
<keyword evidence="1 2" id="KW-0732">Signal</keyword>
<evidence type="ECO:0000256" key="2">
    <source>
        <dbReference type="SAM" id="SignalP"/>
    </source>
</evidence>
<organism evidence="3 4">
    <name type="scientific">Bifidobacterium dentium</name>
    <dbReference type="NCBI Taxonomy" id="1689"/>
    <lineage>
        <taxon>Bacteria</taxon>
        <taxon>Bacillati</taxon>
        <taxon>Actinomycetota</taxon>
        <taxon>Actinomycetes</taxon>
        <taxon>Bifidobacteriales</taxon>
        <taxon>Bifidobacteriaceae</taxon>
        <taxon>Bifidobacterium</taxon>
    </lineage>
</organism>
<dbReference type="PANTHER" id="PTHR43649">
    <property type="entry name" value="ARABINOSE-BINDING PROTEIN-RELATED"/>
    <property type="match status" value="1"/>
</dbReference>
<comment type="caution">
    <text evidence="3">The sequence shown here is derived from an EMBL/GenBank/DDBJ whole genome shotgun (WGS) entry which is preliminary data.</text>
</comment>
<dbReference type="Proteomes" id="UP000429211">
    <property type="component" value="Unassembled WGS sequence"/>
</dbReference>
<gene>
    <name evidence="3" type="ORF">GBB04_05095</name>
</gene>
<name>A0A7J5THS7_9BIFI</name>
<accession>A0A7J5THS7</accession>
<protein>
    <submittedName>
        <fullName evidence="3">Extracellular solute-binding protein</fullName>
    </submittedName>
</protein>
<proteinExistence type="predicted"/>
<feature type="chain" id="PRO_5039191608" evidence="2">
    <location>
        <begin position="41"/>
        <end position="554"/>
    </location>
</feature>
<sequence length="554" mass="61758">MEQMVLFIGYIRERTEMTRKGTATKVGASLCALAMLGSLAACGNAKATTDANGKPIVTILVVKNSNQTKMSDMKWAKDLEADCDCSIQWKEVSDDQWGQQKNASLAAGEISDLNIRAFNPDDASRNASAFEQLGNDLDKLPNVKAFFKEQPTAKKFVTVDGKVTVLPSSRTKGFLASGQHFMINKTWLDKLGLEVPKTWDDLRKVMEAFKTQDPNGNGEADEIAFNPREQSTGKIGDWWSPWLMMNATGIATHFNSGPSQQGIYVKNGKVGNWMQTEQFRQVIEFYNEMIQNGWAPSDFVTVKDDKYNARNQSDGKTAKVGMVFGWDESAFGAYDSELAKQYISIPIPSADGVSASDTVWDGSRDANRYEDYHMAMSASAANKDACLKVIDLLYSEKYSIQQLYGSIDDGYLEQTGEHSYKVTDKFHEAQDSSKVPAFEDRLAGGVSDSVTVEGDRGMDHVAAADAPYEEQYANYDHEKDLMPIYVRVSEADQNTVANNNTALFNYAIPVVSKWVAQGGAEDDSQWNTFQENLKKYNIEQNTEIWQKAYDKYVK</sequence>
<dbReference type="EMBL" id="WDPD01000004">
    <property type="protein sequence ID" value="KAB7461457.1"/>
    <property type="molecule type" value="Genomic_DNA"/>
</dbReference>
<dbReference type="SUPFAM" id="SSF53850">
    <property type="entry name" value="Periplasmic binding protein-like II"/>
    <property type="match status" value="1"/>
</dbReference>
<reference evidence="3 4" key="1">
    <citation type="journal article" date="2019" name="Nat. Med.">
        <title>A library of human gut bacterial isolates paired with longitudinal multiomics data enables mechanistic microbiome research.</title>
        <authorList>
            <person name="Poyet M."/>
            <person name="Groussin M."/>
            <person name="Gibbons S.M."/>
            <person name="Avila-Pacheco J."/>
            <person name="Jiang X."/>
            <person name="Kearney S.M."/>
            <person name="Perrotta A.R."/>
            <person name="Berdy B."/>
            <person name="Zhao S."/>
            <person name="Lieberman T.D."/>
            <person name="Swanson P.K."/>
            <person name="Smith M."/>
            <person name="Roesemann S."/>
            <person name="Alexander J.E."/>
            <person name="Rich S.A."/>
            <person name="Livny J."/>
            <person name="Vlamakis H."/>
            <person name="Clish C."/>
            <person name="Bullock K."/>
            <person name="Deik A."/>
            <person name="Scott J."/>
            <person name="Pierce K.A."/>
            <person name="Xavier R.J."/>
            <person name="Alm E.J."/>
        </authorList>
    </citation>
    <scope>NUCLEOTIDE SEQUENCE [LARGE SCALE GENOMIC DNA]</scope>
    <source>
        <strain evidence="3 4">BIOML-A2</strain>
    </source>
</reference>
<evidence type="ECO:0000256" key="1">
    <source>
        <dbReference type="ARBA" id="ARBA00022729"/>
    </source>
</evidence>
<feature type="signal peptide" evidence="2">
    <location>
        <begin position="1"/>
        <end position="40"/>
    </location>
</feature>
<dbReference type="InterPro" id="IPR050490">
    <property type="entry name" value="Bact_solute-bd_prot1"/>
</dbReference>
<dbReference type="Gene3D" id="3.40.190.10">
    <property type="entry name" value="Periplasmic binding protein-like II"/>
    <property type="match status" value="2"/>
</dbReference>